<dbReference type="RefSeq" id="WP_242762007.1">
    <property type="nucleotide sequence ID" value="NZ_JALDAY010000002.1"/>
</dbReference>
<sequence length="412" mass="42224">MNSPADSAAVRRGNLSLVLRHIAAHGPCARTEIAAATGLVHATVTALVADLMTRGLVEEVGVTASGSRGRPRRLLHLVAERVRIVAAHVTWGDIRLVTAGVTGELIDAGRARHPGPFGPPEPMADAIATAVTEAVSPGPDVHLGRLVIAMSGPVTSGRAKAPTEGVGWHAPTLGALVAERLPGLSCPVEVVNDADLAALAEYHALRLPGTEGPSTVAYVKSDSGVGGGLLINGRIHQGSHGLGGEVAHLPVSLDGPRCRCGAHGCLTAYVSTHAVLESAGLGRESVPEGIDAALAELGRRLRAGEPRALATLDQAGHALGAAIQSIVGLTDAEEIILGGHLTDWIPWLTPGIDTRLAARRRAFPTLPIAVTPGVLGARAALHGAVQTGRDRVLADPAEVPPCRARPSQAHPV</sequence>
<dbReference type="Gene3D" id="3.30.420.40">
    <property type="match status" value="2"/>
</dbReference>
<dbReference type="EMBL" id="JALDAY010000002">
    <property type="protein sequence ID" value="MCI3270688.1"/>
    <property type="molecule type" value="Genomic_DNA"/>
</dbReference>
<dbReference type="SUPFAM" id="SSF46785">
    <property type="entry name" value="Winged helix' DNA-binding domain"/>
    <property type="match status" value="1"/>
</dbReference>
<name>A0ABS9Y0D6_9ACTN</name>
<dbReference type="PANTHER" id="PTHR18964:SF149">
    <property type="entry name" value="BIFUNCTIONAL UDP-N-ACETYLGLUCOSAMINE 2-EPIMERASE_N-ACETYLMANNOSAMINE KINASE"/>
    <property type="match status" value="1"/>
</dbReference>
<protein>
    <submittedName>
        <fullName evidence="3">ROK family transcriptional regulator</fullName>
    </submittedName>
</protein>
<dbReference type="Proteomes" id="UP001165269">
    <property type="component" value="Unassembled WGS sequence"/>
</dbReference>
<evidence type="ECO:0000313" key="4">
    <source>
        <dbReference type="Proteomes" id="UP001165269"/>
    </source>
</evidence>
<organism evidence="3 4">
    <name type="scientific">Streptomyces cylindrosporus</name>
    <dbReference type="NCBI Taxonomy" id="2927583"/>
    <lineage>
        <taxon>Bacteria</taxon>
        <taxon>Bacillati</taxon>
        <taxon>Actinomycetota</taxon>
        <taxon>Actinomycetes</taxon>
        <taxon>Kitasatosporales</taxon>
        <taxon>Streptomycetaceae</taxon>
        <taxon>Streptomyces</taxon>
    </lineage>
</organism>
<dbReference type="InterPro" id="IPR000600">
    <property type="entry name" value="ROK"/>
</dbReference>
<dbReference type="Pfam" id="PF12802">
    <property type="entry name" value="MarR_2"/>
    <property type="match status" value="1"/>
</dbReference>
<comment type="caution">
    <text evidence="3">The sequence shown here is derived from an EMBL/GenBank/DDBJ whole genome shotgun (WGS) entry which is preliminary data.</text>
</comment>
<keyword evidence="4" id="KW-1185">Reference proteome</keyword>
<dbReference type="PANTHER" id="PTHR18964">
    <property type="entry name" value="ROK (REPRESSOR, ORF, KINASE) FAMILY"/>
    <property type="match status" value="1"/>
</dbReference>
<evidence type="ECO:0000259" key="2">
    <source>
        <dbReference type="Pfam" id="PF12802"/>
    </source>
</evidence>
<comment type="similarity">
    <text evidence="1">Belongs to the ROK (NagC/XylR) family.</text>
</comment>
<dbReference type="SUPFAM" id="SSF53067">
    <property type="entry name" value="Actin-like ATPase domain"/>
    <property type="match status" value="1"/>
</dbReference>
<accession>A0ABS9Y0D6</accession>
<reference evidence="3" key="1">
    <citation type="submission" date="2022-03" db="EMBL/GenBank/DDBJ databases">
        <title>Streptomyces 7R015 and 7R016 isolated from Barleria lupulina in Thailand.</title>
        <authorList>
            <person name="Kanchanasin P."/>
            <person name="Phongsopitanun W."/>
            <person name="Tanasupawat S."/>
        </authorList>
    </citation>
    <scope>NUCLEOTIDE SEQUENCE</scope>
    <source>
        <strain evidence="3">7R015</strain>
    </source>
</reference>
<dbReference type="InterPro" id="IPR043129">
    <property type="entry name" value="ATPase_NBD"/>
</dbReference>
<dbReference type="Gene3D" id="1.10.10.10">
    <property type="entry name" value="Winged helix-like DNA-binding domain superfamily/Winged helix DNA-binding domain"/>
    <property type="match status" value="1"/>
</dbReference>
<proteinExistence type="inferred from homology"/>
<dbReference type="Pfam" id="PF00480">
    <property type="entry name" value="ROK"/>
    <property type="match status" value="1"/>
</dbReference>
<feature type="domain" description="HTH marR-type" evidence="2">
    <location>
        <begin position="17"/>
        <end position="59"/>
    </location>
</feature>
<dbReference type="InterPro" id="IPR036388">
    <property type="entry name" value="WH-like_DNA-bd_sf"/>
</dbReference>
<dbReference type="InterPro" id="IPR036390">
    <property type="entry name" value="WH_DNA-bd_sf"/>
</dbReference>
<gene>
    <name evidence="3" type="ORF">MQP27_06115</name>
</gene>
<evidence type="ECO:0000313" key="3">
    <source>
        <dbReference type="EMBL" id="MCI3270688.1"/>
    </source>
</evidence>
<evidence type="ECO:0000256" key="1">
    <source>
        <dbReference type="ARBA" id="ARBA00006479"/>
    </source>
</evidence>
<dbReference type="InterPro" id="IPR000835">
    <property type="entry name" value="HTH_MarR-typ"/>
</dbReference>